<reference evidence="2 3" key="1">
    <citation type="journal article" date="2017" name="Int. J. Syst. Evol. Microbiol.">
        <title>Marinicauda algicola sp. nov., isolated from a marine red alga Rhodosorus marinus.</title>
        <authorList>
            <person name="Jeong S.E."/>
            <person name="Jeon S.H."/>
            <person name="Chun B.H."/>
            <person name="Kim D.W."/>
            <person name="Jeon C.O."/>
        </authorList>
    </citation>
    <scope>NUCLEOTIDE SEQUENCE [LARGE SCALE GENOMIC DNA]</scope>
    <source>
        <strain evidence="2 3">JCM 31718</strain>
    </source>
</reference>
<dbReference type="Proteomes" id="UP000308054">
    <property type="component" value="Unassembled WGS sequence"/>
</dbReference>
<evidence type="ECO:0000313" key="2">
    <source>
        <dbReference type="EMBL" id="TGY90293.1"/>
    </source>
</evidence>
<dbReference type="InterPro" id="IPR001173">
    <property type="entry name" value="Glyco_trans_2-like"/>
</dbReference>
<keyword evidence="3" id="KW-1185">Reference proteome</keyword>
<dbReference type="RefSeq" id="WP_135994791.1">
    <property type="nucleotide sequence ID" value="NZ_CP071057.1"/>
</dbReference>
<evidence type="ECO:0000259" key="1">
    <source>
        <dbReference type="Pfam" id="PF00535"/>
    </source>
</evidence>
<dbReference type="GO" id="GO:0016740">
    <property type="term" value="F:transferase activity"/>
    <property type="evidence" value="ECO:0007669"/>
    <property type="project" value="UniProtKB-KW"/>
</dbReference>
<evidence type="ECO:0000313" key="3">
    <source>
        <dbReference type="Proteomes" id="UP000308054"/>
    </source>
</evidence>
<name>A0A4S2H440_9PROT</name>
<sequence>MPSRPKIAVIIIAYNSRAQIGACLTALRVQTRAPAEIILVENGSAPDKRVDPDDLGPDITYIDSPDNLGFAGANNLAARRARSPWIALLNPDAFAEPDWIEALEAAIARYPTDRVFGSLQYSADDPGKLDGAGDVYHAIGFPWRGGYGAPVEDAPQADATVFSACGAAMLIERDLFLALGGFDEAFFCYCEDVDLGYKARLAGERVIQLAGARVRHVGSASSEGSWHFAFHHGVRNRLWTYLQNTPLALLLLTAPLHAAATGVQLLSAVRRGRGRAFLAALNDGLSDWNRVMAVRRERQRARVASTLRIASAMSWSPVVLVRGAMDLRRLPIDLASGAPDEAV</sequence>
<comment type="caution">
    <text evidence="2">The sequence shown here is derived from an EMBL/GenBank/DDBJ whole genome shotgun (WGS) entry which is preliminary data.</text>
</comment>
<protein>
    <submittedName>
        <fullName evidence="2">Glycosyltransferase family 2 protein</fullName>
    </submittedName>
</protein>
<gene>
    <name evidence="2" type="ORF">E5163_03985</name>
</gene>
<feature type="domain" description="Glycosyltransferase 2-like" evidence="1">
    <location>
        <begin position="9"/>
        <end position="130"/>
    </location>
</feature>
<dbReference type="Gene3D" id="3.90.550.10">
    <property type="entry name" value="Spore Coat Polysaccharide Biosynthesis Protein SpsA, Chain A"/>
    <property type="match status" value="1"/>
</dbReference>
<dbReference type="PANTHER" id="PTHR43179">
    <property type="entry name" value="RHAMNOSYLTRANSFERASE WBBL"/>
    <property type="match status" value="1"/>
</dbReference>
<dbReference type="EMBL" id="SRXW01000001">
    <property type="protein sequence ID" value="TGY90293.1"/>
    <property type="molecule type" value="Genomic_DNA"/>
</dbReference>
<dbReference type="AlphaFoldDB" id="A0A4S2H440"/>
<dbReference type="CDD" id="cd04186">
    <property type="entry name" value="GT_2_like_c"/>
    <property type="match status" value="1"/>
</dbReference>
<accession>A0A4S2H440</accession>
<dbReference type="SUPFAM" id="SSF53448">
    <property type="entry name" value="Nucleotide-diphospho-sugar transferases"/>
    <property type="match status" value="1"/>
</dbReference>
<dbReference type="OrthoDB" id="9771846at2"/>
<dbReference type="PANTHER" id="PTHR43179:SF11">
    <property type="entry name" value="GLYCOSYL TRANSFERASE"/>
    <property type="match status" value="1"/>
</dbReference>
<proteinExistence type="predicted"/>
<dbReference type="InterPro" id="IPR029044">
    <property type="entry name" value="Nucleotide-diphossugar_trans"/>
</dbReference>
<dbReference type="Pfam" id="PF00535">
    <property type="entry name" value="Glycos_transf_2"/>
    <property type="match status" value="1"/>
</dbReference>
<keyword evidence="2" id="KW-0808">Transferase</keyword>
<organism evidence="2 3">
    <name type="scientific">Marinicauda algicola</name>
    <dbReference type="NCBI Taxonomy" id="2029849"/>
    <lineage>
        <taxon>Bacteria</taxon>
        <taxon>Pseudomonadati</taxon>
        <taxon>Pseudomonadota</taxon>
        <taxon>Alphaproteobacteria</taxon>
        <taxon>Maricaulales</taxon>
        <taxon>Maricaulaceae</taxon>
        <taxon>Marinicauda</taxon>
    </lineage>
</organism>